<dbReference type="PROSITE" id="PS50860">
    <property type="entry name" value="AA_TRNA_LIGASE_II_ALA"/>
    <property type="match status" value="1"/>
</dbReference>
<comment type="similarity">
    <text evidence="1">Belongs to the class-II aminoacyl-tRNA synthetase family.</text>
</comment>
<comment type="caution">
    <text evidence="11">The sequence shown here is derived from an EMBL/GenBank/DDBJ whole genome shotgun (WGS) entry which is preliminary data.</text>
</comment>
<dbReference type="Pfam" id="PF07973">
    <property type="entry name" value="tRNA_SAD"/>
    <property type="match status" value="1"/>
</dbReference>
<evidence type="ECO:0000256" key="1">
    <source>
        <dbReference type="ARBA" id="ARBA00008226"/>
    </source>
</evidence>
<protein>
    <recommendedName>
        <fullName evidence="2">alanine--tRNA ligase</fullName>
        <ecNumber evidence="2">6.1.1.7</ecNumber>
    </recommendedName>
</protein>
<dbReference type="PANTHER" id="PTHR11777:SF9">
    <property type="entry name" value="ALANINE--TRNA LIGASE, CYTOPLASMIC"/>
    <property type="match status" value="1"/>
</dbReference>
<gene>
    <name evidence="11" type="ORF">CO018_02645</name>
</gene>
<evidence type="ECO:0000256" key="6">
    <source>
        <dbReference type="ARBA" id="ARBA00022840"/>
    </source>
</evidence>
<proteinExistence type="inferred from homology"/>
<dbReference type="SMART" id="SM00863">
    <property type="entry name" value="tRNA_SAD"/>
    <property type="match status" value="1"/>
</dbReference>
<evidence type="ECO:0000256" key="8">
    <source>
        <dbReference type="ARBA" id="ARBA00022917"/>
    </source>
</evidence>
<keyword evidence="3" id="KW-0820">tRNA-binding</keyword>
<dbReference type="GO" id="GO:0004813">
    <property type="term" value="F:alanine-tRNA ligase activity"/>
    <property type="evidence" value="ECO:0007669"/>
    <property type="project" value="UniProtKB-EC"/>
</dbReference>
<dbReference type="EC" id="6.1.1.7" evidence="2"/>
<dbReference type="InterPro" id="IPR018165">
    <property type="entry name" value="Ala-tRNA-synth_IIc_core"/>
</dbReference>
<evidence type="ECO:0000259" key="10">
    <source>
        <dbReference type="PROSITE" id="PS50860"/>
    </source>
</evidence>
<dbReference type="SUPFAM" id="SSF55681">
    <property type="entry name" value="Class II aaRS and biotin synthetases"/>
    <property type="match status" value="1"/>
</dbReference>
<keyword evidence="6" id="KW-0067">ATP-binding</keyword>
<keyword evidence="8" id="KW-0648">Protein biosynthesis</keyword>
<dbReference type="Pfam" id="PF01411">
    <property type="entry name" value="tRNA-synt_2c"/>
    <property type="match status" value="1"/>
</dbReference>
<dbReference type="InterPro" id="IPR018164">
    <property type="entry name" value="Ala-tRNA-synth_IIc_N"/>
</dbReference>
<dbReference type="InterPro" id="IPR050058">
    <property type="entry name" value="Ala-tRNA_ligase"/>
</dbReference>
<reference evidence="12" key="1">
    <citation type="submission" date="2017-09" db="EMBL/GenBank/DDBJ databases">
        <title>Depth-based differentiation of microbial function through sediment-hosted aquifers and enrichment of novel symbionts in the deep terrestrial subsurface.</title>
        <authorList>
            <person name="Probst A.J."/>
            <person name="Ladd B."/>
            <person name="Jarett J.K."/>
            <person name="Geller-Mcgrath D.E."/>
            <person name="Sieber C.M.K."/>
            <person name="Emerson J.B."/>
            <person name="Anantharaman K."/>
            <person name="Thomas B.C."/>
            <person name="Malmstrom R."/>
            <person name="Stieglmeier M."/>
            <person name="Klingl A."/>
            <person name="Woyke T."/>
            <person name="Ryan C.M."/>
            <person name="Banfield J.F."/>
        </authorList>
    </citation>
    <scope>NUCLEOTIDE SEQUENCE [LARGE SCALE GENOMIC DNA]</scope>
</reference>
<dbReference type="GO" id="GO:0002161">
    <property type="term" value="F:aminoacyl-tRNA deacylase activity"/>
    <property type="evidence" value="ECO:0007669"/>
    <property type="project" value="TreeGrafter"/>
</dbReference>
<evidence type="ECO:0000256" key="3">
    <source>
        <dbReference type="ARBA" id="ARBA00022555"/>
    </source>
</evidence>
<dbReference type="EMBL" id="PFQV01000045">
    <property type="protein sequence ID" value="PJC66308.1"/>
    <property type="molecule type" value="Genomic_DNA"/>
</dbReference>
<dbReference type="InterPro" id="IPR018162">
    <property type="entry name" value="Ala-tRNA-ligase_IIc_anticod-bd"/>
</dbReference>
<dbReference type="SUPFAM" id="SSF55186">
    <property type="entry name" value="ThrRS/AlaRS common domain"/>
    <property type="match status" value="1"/>
</dbReference>
<keyword evidence="5" id="KW-0547">Nucleotide-binding</keyword>
<dbReference type="InterPro" id="IPR045864">
    <property type="entry name" value="aa-tRNA-synth_II/BPL/LPL"/>
</dbReference>
<dbReference type="Gene3D" id="3.30.54.20">
    <property type="match status" value="1"/>
</dbReference>
<evidence type="ECO:0000256" key="5">
    <source>
        <dbReference type="ARBA" id="ARBA00022741"/>
    </source>
</evidence>
<evidence type="ECO:0000256" key="4">
    <source>
        <dbReference type="ARBA" id="ARBA00022598"/>
    </source>
</evidence>
<dbReference type="GO" id="GO:0006419">
    <property type="term" value="P:alanyl-tRNA aminoacylation"/>
    <property type="evidence" value="ECO:0007669"/>
    <property type="project" value="InterPro"/>
</dbReference>
<feature type="domain" description="Alanyl-transfer RNA synthetases family profile" evidence="10">
    <location>
        <begin position="1"/>
        <end position="561"/>
    </location>
</feature>
<accession>A0A2M8G3T2</accession>
<dbReference type="Gene3D" id="3.30.980.10">
    <property type="entry name" value="Threonyl-trna Synthetase, Chain A, domain 2"/>
    <property type="match status" value="1"/>
</dbReference>
<keyword evidence="7" id="KW-0694">RNA-binding</keyword>
<evidence type="ECO:0000256" key="7">
    <source>
        <dbReference type="ARBA" id="ARBA00022884"/>
    </source>
</evidence>
<dbReference type="InterPro" id="IPR012947">
    <property type="entry name" value="tRNA_SAD"/>
</dbReference>
<dbReference type="Proteomes" id="UP000229739">
    <property type="component" value="Unassembled WGS sequence"/>
</dbReference>
<dbReference type="PRINTS" id="PR00980">
    <property type="entry name" value="TRNASYNTHALA"/>
</dbReference>
<organism evidence="11 12">
    <name type="scientific">Candidatus Beckwithbacteria bacterium CG_4_9_14_0_2_um_filter_47_11</name>
    <dbReference type="NCBI Taxonomy" id="1974494"/>
    <lineage>
        <taxon>Bacteria</taxon>
        <taxon>Candidatus Beckwithiibacteriota</taxon>
    </lineage>
</organism>
<dbReference type="FunFam" id="3.30.980.10:FF:000004">
    <property type="entry name" value="Alanine--tRNA ligase, cytoplasmic"/>
    <property type="match status" value="1"/>
</dbReference>
<dbReference type="InterPro" id="IPR018163">
    <property type="entry name" value="Thr/Ala-tRNA-synth_IIc_edit"/>
</dbReference>
<evidence type="ECO:0000313" key="11">
    <source>
        <dbReference type="EMBL" id="PJC66308.1"/>
    </source>
</evidence>
<dbReference type="GO" id="GO:0005524">
    <property type="term" value="F:ATP binding"/>
    <property type="evidence" value="ECO:0007669"/>
    <property type="project" value="UniProtKB-KW"/>
</dbReference>
<keyword evidence="9" id="KW-0030">Aminoacyl-tRNA synthetase</keyword>
<dbReference type="GO" id="GO:0000049">
    <property type="term" value="F:tRNA binding"/>
    <property type="evidence" value="ECO:0007669"/>
    <property type="project" value="UniProtKB-KW"/>
</dbReference>
<dbReference type="InterPro" id="IPR002318">
    <property type="entry name" value="Ala-tRNA-lgiase_IIc"/>
</dbReference>
<dbReference type="AlphaFoldDB" id="A0A2M8G3T2"/>
<dbReference type="Gene3D" id="3.30.930.10">
    <property type="entry name" value="Bira Bifunctional Protein, Domain 2"/>
    <property type="match status" value="1"/>
</dbReference>
<dbReference type="NCBIfam" id="NF002436">
    <property type="entry name" value="PRK01584.1"/>
    <property type="match status" value="1"/>
</dbReference>
<sequence length="572" mass="64018">MDSREIAESYLSFFKKQGHAVIPPAPLVPPDDPTTLFTSSGMQQLVPYLKGEIHPMGKRLVDAQPCFRAEDIDEVGDNRHTTFFTMLGNWSLGDYFKTEQLAWFWQWLTEELKLPKDRLAVTVFEGNQDVKKDETSAKIWQALGLTKEQIWYYPAQKNWWSRAGEPEKMPAGEIGGPDSEVFFEFTQVKHDPKFGKTCHPNCDCGRWLEIGNSVFMEYEKQADASFKPLPKQNVDFGGGLERLTAASQNQPDIFQTDIFVELIKADPTENLSDNRLIADHLRASVAMINEGISPGNKKQGYILRRLIRRAAIKLADPKNLTDFIKYFQPQTEAAAVLNDEIKKFSTSLAIGKKVLSRAKTIDEALAFDIFQSYGLPFEVIAAVTQVKLNRAKFEALLEQHSQKSRTASTGMFKGGLADQSEITTKYHTATHLLQAALRQVLGQHVRQEGSNITADRLRFDFAHPQALSEAEMQRVEELMNAKITANLPVVKTIEAKDTALKSGAMAFFRENYPNKVSVYTIGDFSKELCGGPHVGSTAAIGGVKLVKQESIGAGKRRIYAVLKEIYQPGAET</sequence>
<evidence type="ECO:0000313" key="12">
    <source>
        <dbReference type="Proteomes" id="UP000229739"/>
    </source>
</evidence>
<evidence type="ECO:0000256" key="9">
    <source>
        <dbReference type="ARBA" id="ARBA00023146"/>
    </source>
</evidence>
<keyword evidence="4 11" id="KW-0436">Ligase</keyword>
<dbReference type="GO" id="GO:0005737">
    <property type="term" value="C:cytoplasm"/>
    <property type="evidence" value="ECO:0007669"/>
    <property type="project" value="InterPro"/>
</dbReference>
<dbReference type="PANTHER" id="PTHR11777">
    <property type="entry name" value="ALANYL-TRNA SYNTHETASE"/>
    <property type="match status" value="1"/>
</dbReference>
<dbReference type="CDD" id="cd00673">
    <property type="entry name" value="AlaRS_core"/>
    <property type="match status" value="1"/>
</dbReference>
<dbReference type="SUPFAM" id="SSF101353">
    <property type="entry name" value="Putative anticodon-binding domain of alanyl-tRNA synthetase (AlaRS)"/>
    <property type="match status" value="1"/>
</dbReference>
<name>A0A2M8G3T2_9BACT</name>
<evidence type="ECO:0000256" key="2">
    <source>
        <dbReference type="ARBA" id="ARBA00013168"/>
    </source>
</evidence>